<reference evidence="1" key="1">
    <citation type="submission" date="2023-10" db="EMBL/GenBank/DDBJ databases">
        <authorList>
            <person name="Rodriguez Cubillos JULIANA M."/>
            <person name="De Vega J."/>
        </authorList>
    </citation>
    <scope>NUCLEOTIDE SEQUENCE</scope>
</reference>
<keyword evidence="2" id="KW-1185">Reference proteome</keyword>
<dbReference type="Proteomes" id="UP001177021">
    <property type="component" value="Unassembled WGS sequence"/>
</dbReference>
<name>A0ACB0L6K8_TRIPR</name>
<sequence>MIASGNHERDWPNTGSFYDTTDSGGECGVLTETMFYVPAENRAKFWYVQFHERFKSSLCNAYPSCKMTEILNFQHCLATVDRQTQPWLIFATHRVLGYSSDFWYGSEGSSAEPMGRESLQRLWQKYKVDIAFFDHAHNYESYLALQVSYTQAYVALSLLEREVF</sequence>
<gene>
    <name evidence="1" type="ORF">MILVUS5_LOCUS29482</name>
</gene>
<dbReference type="EMBL" id="CASHSV030000409">
    <property type="protein sequence ID" value="CAJ2664212.1"/>
    <property type="molecule type" value="Genomic_DNA"/>
</dbReference>
<proteinExistence type="predicted"/>
<organism evidence="1 2">
    <name type="scientific">Trifolium pratense</name>
    <name type="common">Red clover</name>
    <dbReference type="NCBI Taxonomy" id="57577"/>
    <lineage>
        <taxon>Eukaryota</taxon>
        <taxon>Viridiplantae</taxon>
        <taxon>Streptophyta</taxon>
        <taxon>Embryophyta</taxon>
        <taxon>Tracheophyta</taxon>
        <taxon>Spermatophyta</taxon>
        <taxon>Magnoliopsida</taxon>
        <taxon>eudicotyledons</taxon>
        <taxon>Gunneridae</taxon>
        <taxon>Pentapetalae</taxon>
        <taxon>rosids</taxon>
        <taxon>fabids</taxon>
        <taxon>Fabales</taxon>
        <taxon>Fabaceae</taxon>
        <taxon>Papilionoideae</taxon>
        <taxon>50 kb inversion clade</taxon>
        <taxon>NPAAA clade</taxon>
        <taxon>Hologalegina</taxon>
        <taxon>IRL clade</taxon>
        <taxon>Trifolieae</taxon>
        <taxon>Trifolium</taxon>
    </lineage>
</organism>
<evidence type="ECO:0000313" key="2">
    <source>
        <dbReference type="Proteomes" id="UP001177021"/>
    </source>
</evidence>
<evidence type="ECO:0000313" key="1">
    <source>
        <dbReference type="EMBL" id="CAJ2664212.1"/>
    </source>
</evidence>
<accession>A0ACB0L6K8</accession>
<protein>
    <submittedName>
        <fullName evidence="1">Uncharacterized protein</fullName>
    </submittedName>
</protein>
<comment type="caution">
    <text evidence="1">The sequence shown here is derived from an EMBL/GenBank/DDBJ whole genome shotgun (WGS) entry which is preliminary data.</text>
</comment>